<accession>A0A2T0LRL1</accession>
<name>A0A2T0LRL1_9PSEU</name>
<organism evidence="1 2">
    <name type="scientific">Prauserella shujinwangii</name>
    <dbReference type="NCBI Taxonomy" id="1453103"/>
    <lineage>
        <taxon>Bacteria</taxon>
        <taxon>Bacillati</taxon>
        <taxon>Actinomycetota</taxon>
        <taxon>Actinomycetes</taxon>
        <taxon>Pseudonocardiales</taxon>
        <taxon>Pseudonocardiaceae</taxon>
        <taxon>Prauserella</taxon>
    </lineage>
</organism>
<comment type="caution">
    <text evidence="1">The sequence shown here is derived from an EMBL/GenBank/DDBJ whole genome shotgun (WGS) entry which is preliminary data.</text>
</comment>
<protein>
    <submittedName>
        <fullName evidence="1">Uncharacterized protein</fullName>
    </submittedName>
</protein>
<proteinExistence type="predicted"/>
<sequence>MEMAAVGFPRAAWAAARRTGRAVAAVAEAVPRIAHLLAELRETGRQLERLATFAAQELPEIVYQLEAIRDQLTAIERRLAAGAVPVVTPGSPRNDSPRPS</sequence>
<reference evidence="1 2" key="1">
    <citation type="submission" date="2018-03" db="EMBL/GenBank/DDBJ databases">
        <title>Genomic Encyclopedia of Type Strains, Phase III (KMG-III): the genomes of soil and plant-associated and newly described type strains.</title>
        <authorList>
            <person name="Whitman W."/>
        </authorList>
    </citation>
    <scope>NUCLEOTIDE SEQUENCE [LARGE SCALE GENOMIC DNA]</scope>
    <source>
        <strain evidence="1 2">CGMCC 4.7125</strain>
    </source>
</reference>
<evidence type="ECO:0000313" key="1">
    <source>
        <dbReference type="EMBL" id="PRX46136.1"/>
    </source>
</evidence>
<gene>
    <name evidence="1" type="ORF">B0I33_108283</name>
</gene>
<dbReference type="EMBL" id="PVNH01000008">
    <property type="protein sequence ID" value="PRX46136.1"/>
    <property type="molecule type" value="Genomic_DNA"/>
</dbReference>
<dbReference type="AlphaFoldDB" id="A0A2T0LRL1"/>
<keyword evidence="2" id="KW-1185">Reference proteome</keyword>
<dbReference type="RefSeq" id="WP_106180441.1">
    <property type="nucleotide sequence ID" value="NZ_PVNH01000008.1"/>
</dbReference>
<dbReference type="Proteomes" id="UP000238362">
    <property type="component" value="Unassembled WGS sequence"/>
</dbReference>
<evidence type="ECO:0000313" key="2">
    <source>
        <dbReference type="Proteomes" id="UP000238362"/>
    </source>
</evidence>
<dbReference type="OrthoDB" id="3633028at2"/>